<dbReference type="GO" id="GO:0003959">
    <property type="term" value="F:NADPH dehydrogenase activity"/>
    <property type="evidence" value="ECO:0007669"/>
    <property type="project" value="TreeGrafter"/>
</dbReference>
<dbReference type="InterPro" id="IPR013785">
    <property type="entry name" value="Aldolase_TIM"/>
</dbReference>
<keyword evidence="3" id="KW-1185">Reference proteome</keyword>
<dbReference type="Gene3D" id="3.20.20.70">
    <property type="entry name" value="Aldolase class I"/>
    <property type="match status" value="1"/>
</dbReference>
<accession>A0A6A6UJH7</accession>
<dbReference type="SUPFAM" id="SSF51395">
    <property type="entry name" value="FMN-linked oxidoreductases"/>
    <property type="match status" value="1"/>
</dbReference>
<dbReference type="Proteomes" id="UP000799302">
    <property type="component" value="Unassembled WGS sequence"/>
</dbReference>
<protein>
    <submittedName>
        <fullName evidence="2">FMN-linked oxidoreductase</fullName>
    </submittedName>
</protein>
<dbReference type="PANTHER" id="PTHR22893">
    <property type="entry name" value="NADH OXIDOREDUCTASE-RELATED"/>
    <property type="match status" value="1"/>
</dbReference>
<gene>
    <name evidence="2" type="ORF">BT63DRAFT_467983</name>
</gene>
<sequence length="365" mass="40440">MNTSRLFQPMKVGNIELKHRIGLAPMSRLRASDSHVPTALMKEYYSQRAAVPGTLLVTEANAISPAAVGVPNGPGIWNDEQIAAWKDVVDEIHSKDSFIICQIAAWGRLAMPTVIEAEGIAFVAPSAIPIPGAAVPTPMTIGQINQTVQDFAQAARNAMAAGFDGIEFDGDNGLLIDQFTQDISNQRDDQYGGSIENRSRFSYEIVKAVAEAVGPKRVGFRMSPWSTFNGMRMKDPIPQFTDLITRLKSIGIAWISLIESRIKGDVFVEGTEHEKLDFAFEAWNGTVMVAGGYMPESARELLEKRPDDNILVHFGRPFITNPDLVFRVKEGLEFTHYNRSLFYAAKEPKGYTDYPFSKEYLKSIS</sequence>
<organism evidence="2 3">
    <name type="scientific">Microthyrium microscopicum</name>
    <dbReference type="NCBI Taxonomy" id="703497"/>
    <lineage>
        <taxon>Eukaryota</taxon>
        <taxon>Fungi</taxon>
        <taxon>Dikarya</taxon>
        <taxon>Ascomycota</taxon>
        <taxon>Pezizomycotina</taxon>
        <taxon>Dothideomycetes</taxon>
        <taxon>Dothideomycetes incertae sedis</taxon>
        <taxon>Microthyriales</taxon>
        <taxon>Microthyriaceae</taxon>
        <taxon>Microthyrium</taxon>
    </lineage>
</organism>
<evidence type="ECO:0000313" key="3">
    <source>
        <dbReference type="Proteomes" id="UP000799302"/>
    </source>
</evidence>
<dbReference type="Pfam" id="PF00724">
    <property type="entry name" value="Oxidored_FMN"/>
    <property type="match status" value="1"/>
</dbReference>
<dbReference type="OrthoDB" id="276546at2759"/>
<evidence type="ECO:0000313" key="2">
    <source>
        <dbReference type="EMBL" id="KAF2671930.1"/>
    </source>
</evidence>
<dbReference type="EMBL" id="MU004232">
    <property type="protein sequence ID" value="KAF2671930.1"/>
    <property type="molecule type" value="Genomic_DNA"/>
</dbReference>
<dbReference type="InterPro" id="IPR001155">
    <property type="entry name" value="OxRdtase_FMN_N"/>
</dbReference>
<evidence type="ECO:0000259" key="1">
    <source>
        <dbReference type="Pfam" id="PF00724"/>
    </source>
</evidence>
<dbReference type="InterPro" id="IPR045247">
    <property type="entry name" value="Oye-like"/>
</dbReference>
<dbReference type="CDD" id="cd02933">
    <property type="entry name" value="OYE_like_FMN"/>
    <property type="match status" value="1"/>
</dbReference>
<feature type="domain" description="NADH:flavin oxidoreductase/NADH oxidase N-terminal" evidence="1">
    <location>
        <begin position="6"/>
        <end position="333"/>
    </location>
</feature>
<proteinExistence type="predicted"/>
<dbReference type="AlphaFoldDB" id="A0A6A6UJH7"/>
<dbReference type="FunFam" id="3.20.20.70:FF:000138">
    <property type="entry name" value="NADPH dehydrogenase 1"/>
    <property type="match status" value="1"/>
</dbReference>
<dbReference type="GO" id="GO:0010181">
    <property type="term" value="F:FMN binding"/>
    <property type="evidence" value="ECO:0007669"/>
    <property type="project" value="InterPro"/>
</dbReference>
<dbReference type="PANTHER" id="PTHR22893:SF91">
    <property type="entry name" value="NADPH DEHYDROGENASE 2-RELATED"/>
    <property type="match status" value="1"/>
</dbReference>
<reference evidence="2" key="1">
    <citation type="journal article" date="2020" name="Stud. Mycol.">
        <title>101 Dothideomycetes genomes: a test case for predicting lifestyles and emergence of pathogens.</title>
        <authorList>
            <person name="Haridas S."/>
            <person name="Albert R."/>
            <person name="Binder M."/>
            <person name="Bloem J."/>
            <person name="Labutti K."/>
            <person name="Salamov A."/>
            <person name="Andreopoulos B."/>
            <person name="Baker S."/>
            <person name="Barry K."/>
            <person name="Bills G."/>
            <person name="Bluhm B."/>
            <person name="Cannon C."/>
            <person name="Castanera R."/>
            <person name="Culley D."/>
            <person name="Daum C."/>
            <person name="Ezra D."/>
            <person name="Gonzalez J."/>
            <person name="Henrissat B."/>
            <person name="Kuo A."/>
            <person name="Liang C."/>
            <person name="Lipzen A."/>
            <person name="Lutzoni F."/>
            <person name="Magnuson J."/>
            <person name="Mondo S."/>
            <person name="Nolan M."/>
            <person name="Ohm R."/>
            <person name="Pangilinan J."/>
            <person name="Park H.-J."/>
            <person name="Ramirez L."/>
            <person name="Alfaro M."/>
            <person name="Sun H."/>
            <person name="Tritt A."/>
            <person name="Yoshinaga Y."/>
            <person name="Zwiers L.-H."/>
            <person name="Turgeon B."/>
            <person name="Goodwin S."/>
            <person name="Spatafora J."/>
            <person name="Crous P."/>
            <person name="Grigoriev I."/>
        </authorList>
    </citation>
    <scope>NUCLEOTIDE SEQUENCE</scope>
    <source>
        <strain evidence="2">CBS 115976</strain>
    </source>
</reference>
<name>A0A6A6UJH7_9PEZI</name>